<dbReference type="Proteomes" id="UP000735302">
    <property type="component" value="Unassembled WGS sequence"/>
</dbReference>
<gene>
    <name evidence="1" type="ORF">PoB_004398800</name>
</gene>
<organism evidence="1 2">
    <name type="scientific">Plakobranchus ocellatus</name>
    <dbReference type="NCBI Taxonomy" id="259542"/>
    <lineage>
        <taxon>Eukaryota</taxon>
        <taxon>Metazoa</taxon>
        <taxon>Spiralia</taxon>
        <taxon>Lophotrochozoa</taxon>
        <taxon>Mollusca</taxon>
        <taxon>Gastropoda</taxon>
        <taxon>Heterobranchia</taxon>
        <taxon>Euthyneura</taxon>
        <taxon>Panpulmonata</taxon>
        <taxon>Sacoglossa</taxon>
        <taxon>Placobranchoidea</taxon>
        <taxon>Plakobranchidae</taxon>
        <taxon>Plakobranchus</taxon>
    </lineage>
</organism>
<dbReference type="AlphaFoldDB" id="A0AAV4BD53"/>
<evidence type="ECO:0000313" key="1">
    <source>
        <dbReference type="EMBL" id="GFO17483.1"/>
    </source>
</evidence>
<protein>
    <submittedName>
        <fullName evidence="1">Uncharacterized protein</fullName>
    </submittedName>
</protein>
<accession>A0AAV4BD53</accession>
<keyword evidence="2" id="KW-1185">Reference proteome</keyword>
<proteinExistence type="predicted"/>
<comment type="caution">
    <text evidence="1">The sequence shown here is derived from an EMBL/GenBank/DDBJ whole genome shotgun (WGS) entry which is preliminary data.</text>
</comment>
<reference evidence="1 2" key="1">
    <citation type="journal article" date="2021" name="Elife">
        <title>Chloroplast acquisition without the gene transfer in kleptoplastic sea slugs, Plakobranchus ocellatus.</title>
        <authorList>
            <person name="Maeda T."/>
            <person name="Takahashi S."/>
            <person name="Yoshida T."/>
            <person name="Shimamura S."/>
            <person name="Takaki Y."/>
            <person name="Nagai Y."/>
            <person name="Toyoda A."/>
            <person name="Suzuki Y."/>
            <person name="Arimoto A."/>
            <person name="Ishii H."/>
            <person name="Satoh N."/>
            <person name="Nishiyama T."/>
            <person name="Hasebe M."/>
            <person name="Maruyama T."/>
            <person name="Minagawa J."/>
            <person name="Obokata J."/>
            <person name="Shigenobu S."/>
        </authorList>
    </citation>
    <scope>NUCLEOTIDE SEQUENCE [LARGE SCALE GENOMIC DNA]</scope>
</reference>
<dbReference type="EMBL" id="BLXT01004823">
    <property type="protein sequence ID" value="GFO17483.1"/>
    <property type="molecule type" value="Genomic_DNA"/>
</dbReference>
<sequence>MAGRKGLYHLKLVKDLRPKKELRIFVSSHLPPGCECSLFSTVGGIKYVIIVTAKKVSEHDLTLDRNSIIMKANMIVEEQVRIALEKCPPQEEE</sequence>
<name>A0AAV4BD53_9GAST</name>
<evidence type="ECO:0000313" key="2">
    <source>
        <dbReference type="Proteomes" id="UP000735302"/>
    </source>
</evidence>